<gene>
    <name evidence="2" type="ORF">HM131_18160</name>
</gene>
<protein>
    <submittedName>
        <fullName evidence="2">Uncharacterized protein</fullName>
    </submittedName>
</protein>
<accession>A0A1W5ZZ69</accession>
<keyword evidence="1" id="KW-0812">Transmembrane</keyword>
<sequence length="92" mass="10448">MGVAVLFLLLATVTPFLFIQMKKPVLAAVQSVLLVGMWVYFFQVLYFTTPAAFSMTWSSYYLSLIVAEVAWVMFIIAMVKANPKLQETMEKL</sequence>
<keyword evidence="1" id="KW-1133">Transmembrane helix</keyword>
<keyword evidence="3" id="KW-1185">Reference proteome</keyword>
<dbReference type="RefSeq" id="WP_085031104.1">
    <property type="nucleotide sequence ID" value="NZ_CP020772.1"/>
</dbReference>
<dbReference type="KEGG" id="hmn:HM131_18160"/>
<dbReference type="Proteomes" id="UP000192527">
    <property type="component" value="Chromosome"/>
</dbReference>
<reference evidence="2 3" key="1">
    <citation type="submission" date="2017-04" db="EMBL/GenBank/DDBJ databases">
        <title>The whole genome sequencing and assembly of Halobacillus mangrovi strain.</title>
        <authorList>
            <person name="Lee S.-J."/>
            <person name="Park M.-K."/>
            <person name="Kim J.-Y."/>
            <person name="Lee Y.-J."/>
            <person name="Yi H."/>
            <person name="Bahn Y.-S."/>
            <person name="Kim J.F."/>
            <person name="Lee D.-W."/>
        </authorList>
    </citation>
    <scope>NUCLEOTIDE SEQUENCE [LARGE SCALE GENOMIC DNA]</scope>
    <source>
        <strain evidence="2 3">KTB 131</strain>
    </source>
</reference>
<evidence type="ECO:0000256" key="1">
    <source>
        <dbReference type="SAM" id="Phobius"/>
    </source>
</evidence>
<feature type="transmembrane region" description="Helical" evidence="1">
    <location>
        <begin position="60"/>
        <end position="79"/>
    </location>
</feature>
<feature type="transmembrane region" description="Helical" evidence="1">
    <location>
        <begin position="25"/>
        <end position="48"/>
    </location>
</feature>
<evidence type="ECO:0000313" key="2">
    <source>
        <dbReference type="EMBL" id="ARI78645.1"/>
    </source>
</evidence>
<dbReference type="AlphaFoldDB" id="A0A1W5ZZ69"/>
<proteinExistence type="predicted"/>
<name>A0A1W5ZZ69_9BACI</name>
<evidence type="ECO:0000313" key="3">
    <source>
        <dbReference type="Proteomes" id="UP000192527"/>
    </source>
</evidence>
<dbReference type="OrthoDB" id="2967728at2"/>
<keyword evidence="1" id="KW-0472">Membrane</keyword>
<dbReference type="EMBL" id="CP020772">
    <property type="protein sequence ID" value="ARI78645.1"/>
    <property type="molecule type" value="Genomic_DNA"/>
</dbReference>
<organism evidence="2 3">
    <name type="scientific">Halobacillus mangrovi</name>
    <dbReference type="NCBI Taxonomy" id="402384"/>
    <lineage>
        <taxon>Bacteria</taxon>
        <taxon>Bacillati</taxon>
        <taxon>Bacillota</taxon>
        <taxon>Bacilli</taxon>
        <taxon>Bacillales</taxon>
        <taxon>Bacillaceae</taxon>
        <taxon>Halobacillus</taxon>
    </lineage>
</organism>